<name>A0A449BDW9_HAPAX</name>
<dbReference type="EMBL" id="LR215048">
    <property type="protein sequence ID" value="VEU80654.1"/>
    <property type="molecule type" value="Genomic_DNA"/>
</dbReference>
<evidence type="ECO:0000313" key="2">
    <source>
        <dbReference type="EMBL" id="VEU80654.1"/>
    </source>
</evidence>
<evidence type="ECO:0000313" key="3">
    <source>
        <dbReference type="Proteomes" id="UP000289841"/>
    </source>
</evidence>
<dbReference type="Pfam" id="PF11335">
    <property type="entry name" value="DUF3137"/>
    <property type="match status" value="1"/>
</dbReference>
<dbReference type="KEGG" id="aaxa:NCTC10138_01033"/>
<protein>
    <submittedName>
        <fullName evidence="2">Protein of uncharacterized function (DUF3137)</fullName>
    </submittedName>
</protein>
<proteinExistence type="predicted"/>
<sequence length="291" mass="34565">MKLKEIEQKRIEIYKKTKTTIIIGIGLIVGSFLLFVIIAANMAFDRGPLLIIILLTTFFCGAVIAGIGSNQQKKFKNEIKNKLIDLDDFSEIKNLTYDANKHIEEKTIEEVKILQNPDRVRGEDLVTGTYKDIYFEVSDIKLSDRDSDGNEHTYFEGVWYTFKLPQNFNSTIKVMKMHNFSRKIFKVETEMYEFNKRFKQYTDNQNLYFKIMKPIFIEKIIELEDKYKSKISFAYINDYFYLAMEDRKEFLKVDLSNEINEKTIKNFKEDIREILQFIDEFYYNQNGILID</sequence>
<keyword evidence="3" id="KW-1185">Reference proteome</keyword>
<accession>A0A449BDW9</accession>
<dbReference type="OrthoDB" id="9790947at2"/>
<feature type="transmembrane region" description="Helical" evidence="1">
    <location>
        <begin position="49"/>
        <end position="68"/>
    </location>
</feature>
<dbReference type="RefSeq" id="WP_026390055.1">
    <property type="nucleotide sequence ID" value="NZ_LR215048.1"/>
</dbReference>
<dbReference type="Proteomes" id="UP000289841">
    <property type="component" value="Chromosome"/>
</dbReference>
<keyword evidence="1" id="KW-0472">Membrane</keyword>
<keyword evidence="1" id="KW-0812">Transmembrane</keyword>
<organism evidence="2 3">
    <name type="scientific">Haploplasma axanthum</name>
    <name type="common">Acholeplasma axanthum</name>
    <dbReference type="NCBI Taxonomy" id="29552"/>
    <lineage>
        <taxon>Bacteria</taxon>
        <taxon>Bacillati</taxon>
        <taxon>Mycoplasmatota</taxon>
        <taxon>Mollicutes</taxon>
        <taxon>Acholeplasmatales</taxon>
        <taxon>Acholeplasmataceae</taxon>
        <taxon>Haploplasma</taxon>
    </lineage>
</organism>
<feature type="transmembrane region" description="Helical" evidence="1">
    <location>
        <begin position="21"/>
        <end position="43"/>
    </location>
</feature>
<dbReference type="AlphaFoldDB" id="A0A449BDW9"/>
<evidence type="ECO:0000256" key="1">
    <source>
        <dbReference type="SAM" id="Phobius"/>
    </source>
</evidence>
<dbReference type="InterPro" id="IPR021484">
    <property type="entry name" value="DUF3137"/>
</dbReference>
<reference evidence="2 3" key="1">
    <citation type="submission" date="2019-01" db="EMBL/GenBank/DDBJ databases">
        <authorList>
            <consortium name="Pathogen Informatics"/>
        </authorList>
    </citation>
    <scope>NUCLEOTIDE SEQUENCE [LARGE SCALE GENOMIC DNA]</scope>
    <source>
        <strain evidence="2 3">NCTC10138</strain>
    </source>
</reference>
<gene>
    <name evidence="2" type="ORF">NCTC10138_01033</name>
</gene>
<keyword evidence="1" id="KW-1133">Transmembrane helix</keyword>
<dbReference type="STRING" id="1278311.GCA_000428705_00358"/>